<reference evidence="1 2" key="1">
    <citation type="journal article" date="2024" name="G3 (Bethesda)">
        <title>Genome assembly of Hibiscus sabdariffa L. provides insights into metabolisms of medicinal natural products.</title>
        <authorList>
            <person name="Kim T."/>
        </authorList>
    </citation>
    <scope>NUCLEOTIDE SEQUENCE [LARGE SCALE GENOMIC DNA]</scope>
    <source>
        <strain evidence="1">TK-2024</strain>
        <tissue evidence="1">Old leaves</tissue>
    </source>
</reference>
<accession>A0ABR2ACM4</accession>
<evidence type="ECO:0000313" key="2">
    <source>
        <dbReference type="Proteomes" id="UP001472677"/>
    </source>
</evidence>
<keyword evidence="2" id="KW-1185">Reference proteome</keyword>
<protein>
    <submittedName>
        <fullName evidence="1">Uncharacterized protein</fullName>
    </submittedName>
</protein>
<dbReference type="Proteomes" id="UP001472677">
    <property type="component" value="Unassembled WGS sequence"/>
</dbReference>
<name>A0ABR2ACM4_9ROSI</name>
<organism evidence="1 2">
    <name type="scientific">Hibiscus sabdariffa</name>
    <name type="common">roselle</name>
    <dbReference type="NCBI Taxonomy" id="183260"/>
    <lineage>
        <taxon>Eukaryota</taxon>
        <taxon>Viridiplantae</taxon>
        <taxon>Streptophyta</taxon>
        <taxon>Embryophyta</taxon>
        <taxon>Tracheophyta</taxon>
        <taxon>Spermatophyta</taxon>
        <taxon>Magnoliopsida</taxon>
        <taxon>eudicotyledons</taxon>
        <taxon>Gunneridae</taxon>
        <taxon>Pentapetalae</taxon>
        <taxon>rosids</taxon>
        <taxon>malvids</taxon>
        <taxon>Malvales</taxon>
        <taxon>Malvaceae</taxon>
        <taxon>Malvoideae</taxon>
        <taxon>Hibiscus</taxon>
    </lineage>
</organism>
<proteinExistence type="predicted"/>
<evidence type="ECO:0000313" key="1">
    <source>
        <dbReference type="EMBL" id="KAK8490899.1"/>
    </source>
</evidence>
<gene>
    <name evidence="1" type="ORF">V6N12_067120</name>
</gene>
<sequence>MSEPETSERRSKKTRLETMAMLQTKMLLTDDIKCIAGKRLLSSWLISWPRPAYLARSKLVDKATEMMTDPLFLLNKLKDCCSNLETVNAEFYTAFKELHTLLSNHFQTDDLDIGSEDFNWDIEQLHALTNKDNVNNQDMETGVSAQPQPLFPTQPQPLFPAQPQPAEIMWTTSNGTYLVKISNLEVLGSILTENPNFDQGFKLKFPALQSCVMDTLASWYGSMLREPTQTQFGPNEFTEMGKLMQDISQTGLDHSFFQRKISEVYQKTITAFENAVAFLS</sequence>
<dbReference type="EMBL" id="JBBPBM010000826">
    <property type="protein sequence ID" value="KAK8490899.1"/>
    <property type="molecule type" value="Genomic_DNA"/>
</dbReference>
<comment type="caution">
    <text evidence="1">The sequence shown here is derived from an EMBL/GenBank/DDBJ whole genome shotgun (WGS) entry which is preliminary data.</text>
</comment>